<keyword evidence="7" id="KW-1185">Reference proteome</keyword>
<evidence type="ECO:0000313" key="6">
    <source>
        <dbReference type="EMBL" id="MFC5526208.1"/>
    </source>
</evidence>
<gene>
    <name evidence="6" type="ORF">ACFPPA_10685</name>
</gene>
<dbReference type="PANTHER" id="PTHR43436">
    <property type="entry name" value="ARAC-FAMILY TRANSCRIPTIONAL REGULATOR"/>
    <property type="match status" value="1"/>
</dbReference>
<dbReference type="SMART" id="SM00342">
    <property type="entry name" value="HTH_ARAC"/>
    <property type="match status" value="1"/>
</dbReference>
<dbReference type="PROSITE" id="PS01124">
    <property type="entry name" value="HTH_ARAC_FAMILY_2"/>
    <property type="match status" value="1"/>
</dbReference>
<name>A0ABW0QNY8_9GAMM</name>
<dbReference type="EMBL" id="JBHSNF010000002">
    <property type="protein sequence ID" value="MFC5526208.1"/>
    <property type="molecule type" value="Genomic_DNA"/>
</dbReference>
<dbReference type="Gene3D" id="1.10.10.60">
    <property type="entry name" value="Homeodomain-like"/>
    <property type="match status" value="2"/>
</dbReference>
<keyword evidence="2" id="KW-0238">DNA-binding</keyword>
<evidence type="ECO:0000256" key="4">
    <source>
        <dbReference type="SAM" id="MobiDB-lite"/>
    </source>
</evidence>
<evidence type="ECO:0000313" key="7">
    <source>
        <dbReference type="Proteomes" id="UP001596114"/>
    </source>
</evidence>
<dbReference type="SUPFAM" id="SSF46689">
    <property type="entry name" value="Homeodomain-like"/>
    <property type="match status" value="2"/>
</dbReference>
<accession>A0ABW0QNY8</accession>
<proteinExistence type="predicted"/>
<dbReference type="PANTHER" id="PTHR43436:SF1">
    <property type="entry name" value="TRANSCRIPTIONAL REGULATORY PROTEIN"/>
    <property type="match status" value="1"/>
</dbReference>
<protein>
    <submittedName>
        <fullName evidence="6">AraC family transcriptional regulator N-terminal domain-containing protein</fullName>
    </submittedName>
</protein>
<reference evidence="7" key="1">
    <citation type="journal article" date="2019" name="Int. J. Syst. Evol. Microbiol.">
        <title>The Global Catalogue of Microorganisms (GCM) 10K type strain sequencing project: providing services to taxonomists for standard genome sequencing and annotation.</title>
        <authorList>
            <consortium name="The Broad Institute Genomics Platform"/>
            <consortium name="The Broad Institute Genome Sequencing Center for Infectious Disease"/>
            <person name="Wu L."/>
            <person name="Ma J."/>
        </authorList>
    </citation>
    <scope>NUCLEOTIDE SEQUENCE [LARGE SCALE GENOMIC DNA]</scope>
    <source>
        <strain evidence="7">CGMCC 1.16619</strain>
    </source>
</reference>
<dbReference type="Pfam" id="PF12833">
    <property type="entry name" value="HTH_18"/>
    <property type="match status" value="1"/>
</dbReference>
<keyword evidence="3" id="KW-0804">Transcription</keyword>
<feature type="region of interest" description="Disordered" evidence="4">
    <location>
        <begin position="284"/>
        <end position="313"/>
    </location>
</feature>
<sequence>MTHELPPDVSIARMQRDRAELATIIDRLARVDGTHETALPALTLFRAEDPGARMCCMYQPGLVLVAQGTKQLLVGGETYRYDTSSYLVTSIDLPVASQIVDASPQRPFLSAMLRFDARQIGDLLAEVELPELGGEVRRGIAVGPLDAGLLESMLRLARLLETPRDLPVLAPLIERELLYRLLVSEQGPRLRHVMTAGSRSHQVSGAIEWLKNHYHQPLRIEELAGTVNMSSSSLHHHFRAITAMSPLQYQKQLRLQEARRLLLTERCDVASAAHRVGYESPSQFSREYSRQYGAPPLRDVEQLRRAAGGPARG</sequence>
<dbReference type="InterPro" id="IPR009594">
    <property type="entry name" value="Tscrpt_reg_HTH_AraC_N"/>
</dbReference>
<dbReference type="Proteomes" id="UP001596114">
    <property type="component" value="Unassembled WGS sequence"/>
</dbReference>
<evidence type="ECO:0000256" key="1">
    <source>
        <dbReference type="ARBA" id="ARBA00023015"/>
    </source>
</evidence>
<comment type="caution">
    <text evidence="6">The sequence shown here is derived from an EMBL/GenBank/DDBJ whole genome shotgun (WGS) entry which is preliminary data.</text>
</comment>
<feature type="domain" description="HTH araC/xylS-type" evidence="5">
    <location>
        <begin position="204"/>
        <end position="302"/>
    </location>
</feature>
<dbReference type="PROSITE" id="PS00041">
    <property type="entry name" value="HTH_ARAC_FAMILY_1"/>
    <property type="match status" value="1"/>
</dbReference>
<evidence type="ECO:0000256" key="3">
    <source>
        <dbReference type="ARBA" id="ARBA00023163"/>
    </source>
</evidence>
<evidence type="ECO:0000256" key="2">
    <source>
        <dbReference type="ARBA" id="ARBA00023125"/>
    </source>
</evidence>
<dbReference type="RefSeq" id="WP_377319749.1">
    <property type="nucleotide sequence ID" value="NZ_JBHSNF010000002.1"/>
</dbReference>
<dbReference type="InterPro" id="IPR018062">
    <property type="entry name" value="HTH_AraC-typ_CS"/>
</dbReference>
<dbReference type="InterPro" id="IPR018060">
    <property type="entry name" value="HTH_AraC"/>
</dbReference>
<evidence type="ECO:0000259" key="5">
    <source>
        <dbReference type="PROSITE" id="PS01124"/>
    </source>
</evidence>
<keyword evidence="1" id="KW-0805">Transcription regulation</keyword>
<dbReference type="Pfam" id="PF06719">
    <property type="entry name" value="AraC_N"/>
    <property type="match status" value="1"/>
</dbReference>
<dbReference type="InterPro" id="IPR009057">
    <property type="entry name" value="Homeodomain-like_sf"/>
</dbReference>
<organism evidence="6 7">
    <name type="scientific">Rhodanobacter ginsengisoli</name>
    <dbReference type="NCBI Taxonomy" id="418646"/>
    <lineage>
        <taxon>Bacteria</taxon>
        <taxon>Pseudomonadati</taxon>
        <taxon>Pseudomonadota</taxon>
        <taxon>Gammaproteobacteria</taxon>
        <taxon>Lysobacterales</taxon>
        <taxon>Rhodanobacteraceae</taxon>
        <taxon>Rhodanobacter</taxon>
    </lineage>
</organism>